<evidence type="ECO:0000256" key="7">
    <source>
        <dbReference type="ARBA" id="ARBA00023180"/>
    </source>
</evidence>
<evidence type="ECO:0000256" key="2">
    <source>
        <dbReference type="ARBA" id="ARBA00022692"/>
    </source>
</evidence>
<evidence type="ECO:0000256" key="1">
    <source>
        <dbReference type="ARBA" id="ARBA00004323"/>
    </source>
</evidence>
<dbReference type="AlphaFoldDB" id="A0AA36CFJ4"/>
<evidence type="ECO:0000256" key="5">
    <source>
        <dbReference type="ARBA" id="ARBA00023034"/>
    </source>
</evidence>
<dbReference type="FunFam" id="3.90.550.10:FF:000016">
    <property type="entry name" value="LARGE xylosyl- and glucuronyltransferase 2"/>
    <property type="match status" value="1"/>
</dbReference>
<comment type="caution">
    <text evidence="9">The sequence shown here is derived from an EMBL/GenBank/DDBJ whole genome shotgun (WGS) entry which is preliminary data.</text>
</comment>
<feature type="transmembrane region" description="Helical" evidence="8">
    <location>
        <begin position="15"/>
        <end position="35"/>
    </location>
</feature>
<dbReference type="Proteomes" id="UP001177023">
    <property type="component" value="Unassembled WGS sequence"/>
</dbReference>
<dbReference type="InterPro" id="IPR002495">
    <property type="entry name" value="Glyco_trans_8"/>
</dbReference>
<evidence type="ECO:0000313" key="9">
    <source>
        <dbReference type="EMBL" id="CAJ0567390.1"/>
    </source>
</evidence>
<keyword evidence="3" id="KW-0735">Signal-anchor</keyword>
<dbReference type="InterPro" id="IPR029044">
    <property type="entry name" value="Nucleotide-diphossugar_trans"/>
</dbReference>
<evidence type="ECO:0000313" key="10">
    <source>
        <dbReference type="Proteomes" id="UP001177023"/>
    </source>
</evidence>
<proteinExistence type="predicted"/>
<keyword evidence="4 8" id="KW-1133">Transmembrane helix</keyword>
<name>A0AA36CFJ4_9BILA</name>
<evidence type="ECO:0000256" key="8">
    <source>
        <dbReference type="SAM" id="Phobius"/>
    </source>
</evidence>
<dbReference type="GO" id="GO:0035269">
    <property type="term" value="P:protein O-linked glycosylation via mannose"/>
    <property type="evidence" value="ECO:0007669"/>
    <property type="project" value="TreeGrafter"/>
</dbReference>
<keyword evidence="2 8" id="KW-0812">Transmembrane</keyword>
<evidence type="ECO:0000256" key="3">
    <source>
        <dbReference type="ARBA" id="ARBA00022968"/>
    </source>
</evidence>
<reference evidence="9" key="1">
    <citation type="submission" date="2023-06" db="EMBL/GenBank/DDBJ databases">
        <authorList>
            <person name="Delattre M."/>
        </authorList>
    </citation>
    <scope>NUCLEOTIDE SEQUENCE</scope>
    <source>
        <strain evidence="9">AF72</strain>
    </source>
</reference>
<gene>
    <name evidence="9" type="ORF">MSPICULIGERA_LOCUS5943</name>
</gene>
<dbReference type="SUPFAM" id="SSF53448">
    <property type="entry name" value="Nucleotide-diphospho-sugar transferases"/>
    <property type="match status" value="1"/>
</dbReference>
<dbReference type="InterPro" id="IPR051292">
    <property type="entry name" value="Xyl/GlcA_transferase"/>
</dbReference>
<dbReference type="PANTHER" id="PTHR12270">
    <property type="entry name" value="GLYCOSYLTRANSFERASE-RELATED"/>
    <property type="match status" value="1"/>
</dbReference>
<dbReference type="GO" id="GO:0015020">
    <property type="term" value="F:glucuronosyltransferase activity"/>
    <property type="evidence" value="ECO:0007669"/>
    <property type="project" value="TreeGrafter"/>
</dbReference>
<dbReference type="Gene3D" id="3.90.550.10">
    <property type="entry name" value="Spore Coat Polysaccharide Biosynthesis Protein SpsA, Chain A"/>
    <property type="match status" value="1"/>
</dbReference>
<evidence type="ECO:0000256" key="6">
    <source>
        <dbReference type="ARBA" id="ARBA00023136"/>
    </source>
</evidence>
<dbReference type="PANTHER" id="PTHR12270:SF25">
    <property type="entry name" value="GLYCOSYLTRANSFERASE-LIKE PROTEIN LARGE"/>
    <property type="match status" value="1"/>
</dbReference>
<keyword evidence="7" id="KW-0325">Glycoprotein</keyword>
<comment type="subcellular location">
    <subcellularLocation>
        <location evidence="1">Golgi apparatus membrane</location>
        <topology evidence="1">Single-pass type II membrane protein</topology>
    </subcellularLocation>
</comment>
<keyword evidence="6 8" id="KW-0472">Membrane</keyword>
<dbReference type="EMBL" id="CATQJA010001488">
    <property type="protein sequence ID" value="CAJ0567390.1"/>
    <property type="molecule type" value="Genomic_DNA"/>
</dbReference>
<evidence type="ECO:0000256" key="4">
    <source>
        <dbReference type="ARBA" id="ARBA00022989"/>
    </source>
</evidence>
<organism evidence="9 10">
    <name type="scientific">Mesorhabditis spiculigera</name>
    <dbReference type="NCBI Taxonomy" id="96644"/>
    <lineage>
        <taxon>Eukaryota</taxon>
        <taxon>Metazoa</taxon>
        <taxon>Ecdysozoa</taxon>
        <taxon>Nematoda</taxon>
        <taxon>Chromadorea</taxon>
        <taxon>Rhabditida</taxon>
        <taxon>Rhabditina</taxon>
        <taxon>Rhabditomorpha</taxon>
        <taxon>Rhabditoidea</taxon>
        <taxon>Rhabditidae</taxon>
        <taxon>Mesorhabditinae</taxon>
        <taxon>Mesorhabditis</taxon>
    </lineage>
</organism>
<accession>A0AA36CFJ4</accession>
<keyword evidence="10" id="KW-1185">Reference proteome</keyword>
<dbReference type="GO" id="GO:0042285">
    <property type="term" value="F:xylosyltransferase activity"/>
    <property type="evidence" value="ECO:0007669"/>
    <property type="project" value="TreeGrafter"/>
</dbReference>
<feature type="non-terminal residue" evidence="9">
    <location>
        <position position="514"/>
    </location>
</feature>
<protein>
    <submittedName>
        <fullName evidence="9">Uncharacterized protein</fullName>
    </submittedName>
</protein>
<dbReference type="GO" id="GO:0000139">
    <property type="term" value="C:Golgi membrane"/>
    <property type="evidence" value="ECO:0007669"/>
    <property type="project" value="UniProtKB-SubCell"/>
</dbReference>
<feature type="transmembrane region" description="Helical" evidence="8">
    <location>
        <begin position="227"/>
        <end position="247"/>
    </location>
</feature>
<dbReference type="Pfam" id="PF01501">
    <property type="entry name" value="Glyco_transf_8"/>
    <property type="match status" value="1"/>
</dbReference>
<sequence length="514" mass="58779">MSRANTPAPADKSKYSGFSACFIFLLALIAASLSVEPSWPQVLASSLGFPLNSRHPADRALPSKSIEFEGDYANAPTFEVLQLSETRELLVPNVIAEATLRKKTEHFTLEVDDIQVKDLYDMLRMITGSTKGTPYELIMPKFDEIDQLLTGFLQQIKELTTGPAKETITRRAIARNSEGREWNTGISYDLEAHVRPASGDWFSSAVADVKITMQYFAYQAMKKKRKILFTIYAVFSCSIILFLLNLMSTYEVSYFLGIQIRPAQLEEEVDQCQALNIAMVVAGYETTNRAIVLIKSLLNYYNKPIFFHFITDHRSMDVLPELFETWELADVKYAFYDSEEFIEHVQWIPNNHYSRHFGLIKLLLADILPRNLERILLLDTDLLIVGSIDDLIEDLDNLKNGKIYGLAENLSRWYTTQDPVHHVWPALGSGFNTGVALVNLAQMRRVDWNRIWRSLAETNLRNFGKTMLADQDILNAIFVDFPEYVHKIPCRYNVQLGLNSQPELCRANLSDFKW</sequence>
<keyword evidence="5" id="KW-0333">Golgi apparatus</keyword>